<evidence type="ECO:0000259" key="3">
    <source>
        <dbReference type="PROSITE" id="PS51186"/>
    </source>
</evidence>
<keyword evidence="2" id="KW-0012">Acyltransferase</keyword>
<organism evidence="4 5">
    <name type="scientific">Streptococcus moroccensis</name>
    <dbReference type="NCBI Taxonomy" id="1451356"/>
    <lineage>
        <taxon>Bacteria</taxon>
        <taxon>Bacillati</taxon>
        <taxon>Bacillota</taxon>
        <taxon>Bacilli</taxon>
        <taxon>Lactobacillales</taxon>
        <taxon>Streptococcaceae</taxon>
        <taxon>Streptococcus</taxon>
    </lineage>
</organism>
<gene>
    <name evidence="4" type="ORF">J2S23_000779</name>
</gene>
<dbReference type="Pfam" id="PF00583">
    <property type="entry name" value="Acetyltransf_1"/>
    <property type="match status" value="1"/>
</dbReference>
<protein>
    <submittedName>
        <fullName evidence="4">Ribosomal protein S18 acetylase RimI-like enzyme</fullName>
    </submittedName>
</protein>
<dbReference type="CDD" id="cd04301">
    <property type="entry name" value="NAT_SF"/>
    <property type="match status" value="1"/>
</dbReference>
<dbReference type="InterPro" id="IPR000182">
    <property type="entry name" value="GNAT_dom"/>
</dbReference>
<sequence>MITIRHVTMTDTERVIAIEFQNFSAEEASTVEAFHSHIRLNSDTFLVAEIAGEIAGFIEGPVIEGNFLTDDLFQGSLPNPKKGGTIAVTSLAIAKEYQGQGVGTALIAALKDVAVAQERQGITLTCHDYLIPYYEMNGFKDNGLSTSTHGGGTWYNMSWRCP</sequence>
<dbReference type="EMBL" id="JAUSTM010000006">
    <property type="protein sequence ID" value="MDQ0222228.1"/>
    <property type="molecule type" value="Genomic_DNA"/>
</dbReference>
<dbReference type="PANTHER" id="PTHR10908">
    <property type="entry name" value="SEROTONIN N-ACETYLTRANSFERASE"/>
    <property type="match status" value="1"/>
</dbReference>
<evidence type="ECO:0000313" key="4">
    <source>
        <dbReference type="EMBL" id="MDQ0222228.1"/>
    </source>
</evidence>
<dbReference type="PANTHER" id="PTHR10908:SF0">
    <property type="entry name" value="SEROTONIN N-ACETYLTRANSFERASE"/>
    <property type="match status" value="1"/>
</dbReference>
<proteinExistence type="predicted"/>
<evidence type="ECO:0000256" key="2">
    <source>
        <dbReference type="ARBA" id="ARBA00023315"/>
    </source>
</evidence>
<dbReference type="InterPro" id="IPR016181">
    <property type="entry name" value="Acyl_CoA_acyltransferase"/>
</dbReference>
<evidence type="ECO:0000256" key="1">
    <source>
        <dbReference type="ARBA" id="ARBA00022679"/>
    </source>
</evidence>
<name>A0ABT9YSD2_9STRE</name>
<comment type="caution">
    <text evidence="4">The sequence shown here is derived from an EMBL/GenBank/DDBJ whole genome shotgun (WGS) entry which is preliminary data.</text>
</comment>
<dbReference type="PROSITE" id="PS51186">
    <property type="entry name" value="GNAT"/>
    <property type="match status" value="1"/>
</dbReference>
<dbReference type="Gene3D" id="3.40.630.30">
    <property type="match status" value="1"/>
</dbReference>
<feature type="domain" description="N-acetyltransferase" evidence="3">
    <location>
        <begin position="2"/>
        <end position="162"/>
    </location>
</feature>
<dbReference type="Proteomes" id="UP001223079">
    <property type="component" value="Unassembled WGS sequence"/>
</dbReference>
<reference evidence="4 5" key="1">
    <citation type="submission" date="2023-07" db="EMBL/GenBank/DDBJ databases">
        <title>Genomic Encyclopedia of Type Strains, Phase IV (KMG-IV): sequencing the most valuable type-strain genomes for metagenomic binning, comparative biology and taxonomic classification.</title>
        <authorList>
            <person name="Goeker M."/>
        </authorList>
    </citation>
    <scope>NUCLEOTIDE SEQUENCE [LARGE SCALE GENOMIC DNA]</scope>
    <source>
        <strain evidence="4 5">DSM 105143</strain>
    </source>
</reference>
<dbReference type="SUPFAM" id="SSF55729">
    <property type="entry name" value="Acyl-CoA N-acyltransferases (Nat)"/>
    <property type="match status" value="1"/>
</dbReference>
<dbReference type="InterPro" id="IPR051635">
    <property type="entry name" value="SNAT-like"/>
</dbReference>
<keyword evidence="5" id="KW-1185">Reference proteome</keyword>
<accession>A0ABT9YSD2</accession>
<evidence type="ECO:0000313" key="5">
    <source>
        <dbReference type="Proteomes" id="UP001223079"/>
    </source>
</evidence>
<keyword evidence="1" id="KW-0808">Transferase</keyword>